<evidence type="ECO:0000256" key="8">
    <source>
        <dbReference type="ARBA" id="ARBA00023034"/>
    </source>
</evidence>
<dbReference type="PANTHER" id="PTHR10261">
    <property type="entry name" value="COATOMER SUBUNIT GAMMA"/>
    <property type="match status" value="1"/>
</dbReference>
<evidence type="ECO:0000259" key="14">
    <source>
        <dbReference type="Pfam" id="PF16381"/>
    </source>
</evidence>
<evidence type="ECO:0000256" key="6">
    <source>
        <dbReference type="ARBA" id="ARBA00022892"/>
    </source>
</evidence>
<dbReference type="GO" id="GO:0006891">
    <property type="term" value="P:intra-Golgi vesicle-mediated transport"/>
    <property type="evidence" value="ECO:0000318"/>
    <property type="project" value="GO_Central"/>
</dbReference>
<evidence type="ECO:0000313" key="17">
    <source>
        <dbReference type="Proteomes" id="UP000015101"/>
    </source>
</evidence>
<dbReference type="Pfam" id="PF16381">
    <property type="entry name" value="Coatomer_g_Cpla"/>
    <property type="match status" value="1"/>
</dbReference>
<dbReference type="CTD" id="20197486"/>
<dbReference type="GO" id="GO:0009306">
    <property type="term" value="P:protein secretion"/>
    <property type="evidence" value="ECO:0000318"/>
    <property type="project" value="GO_Central"/>
</dbReference>
<dbReference type="RefSeq" id="XP_009022681.1">
    <property type="nucleotide sequence ID" value="XM_009024433.1"/>
</dbReference>
<evidence type="ECO:0000259" key="12">
    <source>
        <dbReference type="Pfam" id="PF01602"/>
    </source>
</evidence>
<evidence type="ECO:0000256" key="4">
    <source>
        <dbReference type="ARBA" id="ARBA00022490"/>
    </source>
</evidence>
<evidence type="ECO:0000256" key="2">
    <source>
        <dbReference type="ARBA" id="ARBA00010720"/>
    </source>
</evidence>
<keyword evidence="7 11" id="KW-0653">Protein transport</keyword>
<comment type="subunit">
    <text evidence="11">Oligomeric complex.</text>
</comment>
<dbReference type="InterPro" id="IPR016024">
    <property type="entry name" value="ARM-type_fold"/>
</dbReference>
<dbReference type="FunFam" id="3.30.310.10:FF:000006">
    <property type="entry name" value="Coatomer subunit gamma"/>
    <property type="match status" value="1"/>
</dbReference>
<dbReference type="HOGENOM" id="CLU_010353_2_0_1"/>
<dbReference type="EnsemblMetazoa" id="HelroT155881">
    <property type="protein sequence ID" value="HelroP155881"/>
    <property type="gene ID" value="HelroG155881"/>
</dbReference>
<feature type="domain" description="Coatomer gamma subunit appendage Ig-like subdomain" evidence="13">
    <location>
        <begin position="595"/>
        <end position="740"/>
    </location>
</feature>
<dbReference type="GO" id="GO:0000139">
    <property type="term" value="C:Golgi membrane"/>
    <property type="evidence" value="ECO:0000318"/>
    <property type="project" value="GO_Central"/>
</dbReference>
<dbReference type="InterPro" id="IPR012295">
    <property type="entry name" value="TBP_dom_sf"/>
</dbReference>
<evidence type="ECO:0000313" key="15">
    <source>
        <dbReference type="EMBL" id="ESN98690.1"/>
    </source>
</evidence>
<evidence type="ECO:0000256" key="3">
    <source>
        <dbReference type="ARBA" id="ARBA00022448"/>
    </source>
</evidence>
<dbReference type="InterPro" id="IPR037067">
    <property type="entry name" value="Coatomer_gsu_app_sf"/>
</dbReference>
<dbReference type="Gene3D" id="1.25.10.10">
    <property type="entry name" value="Leucine-rich Repeat Variant"/>
    <property type="match status" value="1"/>
</dbReference>
<dbReference type="Pfam" id="PF08752">
    <property type="entry name" value="COP-gamma_platf"/>
    <property type="match status" value="1"/>
</dbReference>
<dbReference type="InterPro" id="IPR013041">
    <property type="entry name" value="Clathrin_app_Ig-like_sf"/>
</dbReference>
<dbReference type="GO" id="GO:0005198">
    <property type="term" value="F:structural molecule activity"/>
    <property type="evidence" value="ECO:0007669"/>
    <property type="project" value="InterPro"/>
</dbReference>
<comment type="function">
    <text evidence="11">The coatomer is a cytosolic protein complex that binds to dilysine motifs and reversibly associates with Golgi non-clathrin-coated vesicles, which further mediate biosynthetic protein transport from the ER, via the Golgi up to the trans Golgi network. Coatomer complex is required for budding from Golgi membranes, and is essential for the retrograde Golgi-to-ER transport of dilysine-tagged proteins.</text>
</comment>
<dbReference type="InterPro" id="IPR011989">
    <property type="entry name" value="ARM-like"/>
</dbReference>
<dbReference type="FunFam" id="1.25.10.10:FF:000071">
    <property type="entry name" value="Coatomer subunit gamma"/>
    <property type="match status" value="1"/>
</dbReference>
<dbReference type="Pfam" id="PF01602">
    <property type="entry name" value="Adaptin_N"/>
    <property type="match status" value="1"/>
</dbReference>
<organism evidence="16 17">
    <name type="scientific">Helobdella robusta</name>
    <name type="common">Californian leech</name>
    <dbReference type="NCBI Taxonomy" id="6412"/>
    <lineage>
        <taxon>Eukaryota</taxon>
        <taxon>Metazoa</taxon>
        <taxon>Spiralia</taxon>
        <taxon>Lophotrochozoa</taxon>
        <taxon>Annelida</taxon>
        <taxon>Clitellata</taxon>
        <taxon>Hirudinea</taxon>
        <taxon>Rhynchobdellida</taxon>
        <taxon>Glossiphoniidae</taxon>
        <taxon>Helobdella</taxon>
    </lineage>
</organism>
<dbReference type="InParanoid" id="T1ELN6"/>
<name>T1ELN6_HELRO</name>
<dbReference type="GeneID" id="20197486"/>
<keyword evidence="3 11" id="KW-0813">Transport</keyword>
<reference evidence="16" key="3">
    <citation type="submission" date="2015-06" db="UniProtKB">
        <authorList>
            <consortium name="EnsemblMetazoa"/>
        </authorList>
    </citation>
    <scope>IDENTIFICATION</scope>
</reference>
<dbReference type="PANTHER" id="PTHR10261:SF0">
    <property type="entry name" value="COATOMER SUBUNIT GAMMA-2"/>
    <property type="match status" value="1"/>
</dbReference>
<dbReference type="SUPFAM" id="SSF55711">
    <property type="entry name" value="Subdomain of clathrin and coatomer appendage domain"/>
    <property type="match status" value="1"/>
</dbReference>
<keyword evidence="5" id="KW-0677">Repeat</keyword>
<dbReference type="InterPro" id="IPR009028">
    <property type="entry name" value="Coatomer/calthrin_app_sub_C"/>
</dbReference>
<dbReference type="InterPro" id="IPR013040">
    <property type="entry name" value="Coatomer_gsu_app_Ig-like_dom"/>
</dbReference>
<evidence type="ECO:0000256" key="1">
    <source>
        <dbReference type="ARBA" id="ARBA00004255"/>
    </source>
</evidence>
<reference evidence="15 17" key="2">
    <citation type="journal article" date="2013" name="Nature">
        <title>Insights into bilaterian evolution from three spiralian genomes.</title>
        <authorList>
            <person name="Simakov O."/>
            <person name="Marletaz F."/>
            <person name="Cho S.J."/>
            <person name="Edsinger-Gonzales E."/>
            <person name="Havlak P."/>
            <person name="Hellsten U."/>
            <person name="Kuo D.H."/>
            <person name="Larsson T."/>
            <person name="Lv J."/>
            <person name="Arendt D."/>
            <person name="Savage R."/>
            <person name="Osoegawa K."/>
            <person name="de Jong P."/>
            <person name="Grimwood J."/>
            <person name="Chapman J.A."/>
            <person name="Shapiro H."/>
            <person name="Aerts A."/>
            <person name="Otillar R.P."/>
            <person name="Terry A.Y."/>
            <person name="Boore J.L."/>
            <person name="Grigoriev I.V."/>
            <person name="Lindberg D.R."/>
            <person name="Seaver E.C."/>
            <person name="Weisblat D.A."/>
            <person name="Putnam N.H."/>
            <person name="Rokhsar D.S."/>
        </authorList>
    </citation>
    <scope>NUCLEOTIDE SEQUENCE</scope>
</reference>
<dbReference type="GO" id="GO:0072384">
    <property type="term" value="P:organelle transport along microtubule"/>
    <property type="evidence" value="ECO:0000318"/>
    <property type="project" value="GO_Central"/>
</dbReference>
<dbReference type="EMBL" id="AMQM01001043">
    <property type="status" value="NOT_ANNOTATED_CDS"/>
    <property type="molecule type" value="Genomic_DNA"/>
</dbReference>
<dbReference type="InterPro" id="IPR032154">
    <property type="entry name" value="Coatomer_g_Cpla"/>
</dbReference>
<dbReference type="EMBL" id="KB097143">
    <property type="protein sequence ID" value="ESN98690.1"/>
    <property type="molecule type" value="Genomic_DNA"/>
</dbReference>
<comment type="similarity">
    <text evidence="2 11">Belongs to the COPG family.</text>
</comment>
<keyword evidence="10 11" id="KW-0968">Cytoplasmic vesicle</keyword>
<dbReference type="OrthoDB" id="1074925at2759"/>
<dbReference type="PIRSF" id="PIRSF037093">
    <property type="entry name" value="Coatomer_gamma_subunit"/>
    <property type="match status" value="1"/>
</dbReference>
<dbReference type="SUPFAM" id="SSF48371">
    <property type="entry name" value="ARM repeat"/>
    <property type="match status" value="1"/>
</dbReference>
<dbReference type="FunFam" id="2.60.40.1480:FF:000001">
    <property type="entry name" value="Coatomer subunit gamma"/>
    <property type="match status" value="1"/>
</dbReference>
<dbReference type="GO" id="GO:0030126">
    <property type="term" value="C:COPI vesicle coat"/>
    <property type="evidence" value="ECO:0000318"/>
    <property type="project" value="GO_Central"/>
</dbReference>
<keyword evidence="8 11" id="KW-0333">Golgi apparatus</keyword>
<gene>
    <name evidence="16" type="primary">20197486</name>
    <name evidence="15" type="ORF">HELRODRAFT_155881</name>
</gene>
<evidence type="ECO:0000256" key="9">
    <source>
        <dbReference type="ARBA" id="ARBA00023136"/>
    </source>
</evidence>
<protein>
    <recommendedName>
        <fullName evidence="11">Coatomer subunit gamma</fullName>
    </recommendedName>
</protein>
<dbReference type="GO" id="GO:0005793">
    <property type="term" value="C:endoplasmic reticulum-Golgi intermediate compartment"/>
    <property type="evidence" value="ECO:0000318"/>
    <property type="project" value="GO_Central"/>
</dbReference>
<evidence type="ECO:0000256" key="5">
    <source>
        <dbReference type="ARBA" id="ARBA00022737"/>
    </source>
</evidence>
<feature type="domain" description="Coatomer subunit gamma C-terminal" evidence="14">
    <location>
        <begin position="743"/>
        <end position="855"/>
    </location>
</feature>
<dbReference type="STRING" id="6412.T1ELN6"/>
<dbReference type="FunCoup" id="T1ELN6">
    <property type="interactions" value="1914"/>
</dbReference>
<dbReference type="eggNOG" id="KOG1078">
    <property type="taxonomic scope" value="Eukaryota"/>
</dbReference>
<dbReference type="GO" id="GO:0006886">
    <property type="term" value="P:intracellular protein transport"/>
    <property type="evidence" value="ECO:0007669"/>
    <property type="project" value="InterPro"/>
</dbReference>
<dbReference type="GO" id="GO:0005783">
    <property type="term" value="C:endoplasmic reticulum"/>
    <property type="evidence" value="ECO:0000318"/>
    <property type="project" value="GO_Central"/>
</dbReference>
<dbReference type="InterPro" id="IPR002553">
    <property type="entry name" value="Clathrin/coatomer_adapt-like_N"/>
</dbReference>
<dbReference type="OMA" id="DFIEDCE"/>
<evidence type="ECO:0000256" key="7">
    <source>
        <dbReference type="ARBA" id="ARBA00022927"/>
    </source>
</evidence>
<dbReference type="KEGG" id="hro:HELRODRAFT_155881"/>
<keyword evidence="17" id="KW-1185">Reference proteome</keyword>
<dbReference type="Gene3D" id="3.30.310.10">
    <property type="entry name" value="TATA-Binding Protein"/>
    <property type="match status" value="1"/>
</dbReference>
<dbReference type="AlphaFoldDB" id="T1ELN6"/>
<keyword evidence="9 11" id="KW-0472">Membrane</keyword>
<dbReference type="GO" id="GO:0006888">
    <property type="term" value="P:endoplasmic reticulum to Golgi vesicle-mediated transport"/>
    <property type="evidence" value="ECO:0000318"/>
    <property type="project" value="GO_Central"/>
</dbReference>
<keyword evidence="4 11" id="KW-0963">Cytoplasm</keyword>
<reference evidence="17" key="1">
    <citation type="submission" date="2012-12" db="EMBL/GenBank/DDBJ databases">
        <authorList>
            <person name="Hellsten U."/>
            <person name="Grimwood J."/>
            <person name="Chapman J.A."/>
            <person name="Shapiro H."/>
            <person name="Aerts A."/>
            <person name="Otillar R.P."/>
            <person name="Terry A.Y."/>
            <person name="Boore J.L."/>
            <person name="Simakov O."/>
            <person name="Marletaz F."/>
            <person name="Cho S.-J."/>
            <person name="Edsinger-Gonzales E."/>
            <person name="Havlak P."/>
            <person name="Kuo D.-H."/>
            <person name="Larsson T."/>
            <person name="Lv J."/>
            <person name="Arendt D."/>
            <person name="Savage R."/>
            <person name="Osoegawa K."/>
            <person name="de Jong P."/>
            <person name="Lindberg D.R."/>
            <person name="Seaver E.C."/>
            <person name="Weisblat D.A."/>
            <person name="Putnam N.H."/>
            <person name="Grigoriev I.V."/>
            <person name="Rokhsar D.S."/>
        </authorList>
    </citation>
    <scope>NUCLEOTIDE SEQUENCE</scope>
</reference>
<accession>T1ELN6</accession>
<evidence type="ECO:0000256" key="11">
    <source>
        <dbReference type="PIRNR" id="PIRNR037093"/>
    </source>
</evidence>
<dbReference type="Gene3D" id="2.60.40.1480">
    <property type="entry name" value="Coatomer, gamma subunit, appendage domain"/>
    <property type="match status" value="1"/>
</dbReference>
<evidence type="ECO:0000256" key="10">
    <source>
        <dbReference type="ARBA" id="ARBA00023329"/>
    </source>
</evidence>
<feature type="domain" description="Clathrin/coatomer adaptor adaptin-like N-terminal" evidence="12">
    <location>
        <begin position="20"/>
        <end position="533"/>
    </location>
</feature>
<dbReference type="InterPro" id="IPR017106">
    <property type="entry name" value="Coatomer_gsu"/>
</dbReference>
<dbReference type="SUPFAM" id="SSF49348">
    <property type="entry name" value="Clathrin adaptor appendage domain"/>
    <property type="match status" value="1"/>
</dbReference>
<evidence type="ECO:0000313" key="16">
    <source>
        <dbReference type="EnsemblMetazoa" id="HelroP155881"/>
    </source>
</evidence>
<evidence type="ECO:0000259" key="13">
    <source>
        <dbReference type="Pfam" id="PF08752"/>
    </source>
</evidence>
<dbReference type="FunFam" id="1.25.10.10:FF:000038">
    <property type="entry name" value="Coatomer subunit gamma"/>
    <property type="match status" value="1"/>
</dbReference>
<comment type="subcellular location">
    <subcellularLocation>
        <location evidence="11">Cytoplasm</location>
    </subcellularLocation>
    <subcellularLocation>
        <location evidence="1 11">Golgi apparatus membrane</location>
        <topology evidence="1 11">Peripheral membrane protein</topology>
        <orientation evidence="1 11">Cytoplasmic side</orientation>
    </subcellularLocation>
    <subcellularLocation>
        <location evidence="11">Cytoplasmic vesicle</location>
        <location evidence="11">COPI-coated vesicle membrane</location>
        <topology evidence="11">Peripheral membrane protein</topology>
        <orientation evidence="11">Cytoplasmic side</orientation>
    </subcellularLocation>
</comment>
<proteinExistence type="inferred from homology"/>
<dbReference type="Proteomes" id="UP000015101">
    <property type="component" value="Unassembled WGS sequence"/>
</dbReference>
<keyword evidence="6 11" id="KW-0931">ER-Golgi transport</keyword>
<sequence length="856" mass="95505">MKRDKKEEEAGGNPFFNLEKSSVLQDARTFNETPVNAKKCCFILTKIMYILNQGEPLGKTEATEAFFAMTKLFQSKDTTLRRLVYLCIKLMADIADDVIIVTSSLTKDMTGKEDQFRAPAIRALCRITDGSMLQSIERYMKQAIVDKDPSVSSAALASALHLAQQNNDVVKRWVNEAQEAVNSDNIMVQYHALGLLYHIRKSDKLAVTKMVSKFTRHTLKSPYAFCQLIRISCKLLEDDDLGCEGPLYEFIEGCLRHKSEMVIYEAAHAIVNLKKTSTKELGPAISVLQLFCGSSKPTLRFAAVRTLNKVAMKHPAAVTTCNVDLENLITDSNRSIATLAITTLLKIGNESSVDRLMKQISSFMSEIPDEFKVVVVQAIRSLCLKFPRKHSLLMSFLSGMLREEGGFEYKKAIVESIVSIIEENFEAKEAGLAHLCEFIEDCEHTVLATKILHLLGQEGPRTPQPFKYIRFIYNRVILENPAVRAAAVTALAKFGAQCEQLLPSIIVLLERSQFDTDDEVRDRATFYLNILKENQKGLNLSYIINGLQVSIKGLETALHHYTLEPSKEPFDLKTVPLDTKLVTQQNLAKDGTVSNKEKQLAAVPQLANLGPLFKSSLLPLELTEAETEYVVRCIKHTFPHHIVFQFDCTNTLNDQILENVTVHMENTEGFEVIRCVPIPSLPYGKPATTYTLVQLPEDPLIVSTTFSCTMKFLVKDCDPHTGEPDEEGYKDEYVLEDVDLALSDHTQKVIKPNFSVSWDEIGEGNELEDTYALSSVKTVEGAVRNIMDFLGLQACERSDKVPEGKNAHTLLLAGIFRGGHDVLVRAKLALSDGVNMQMTVRSTDANVSQIIASAIS</sequence>